<dbReference type="Gene3D" id="2.115.10.20">
    <property type="entry name" value="Glycosyl hydrolase domain, family 43"/>
    <property type="match status" value="1"/>
</dbReference>
<comment type="caution">
    <text evidence="5">The sequence shown here is derived from an EMBL/GenBank/DDBJ whole genome shotgun (WGS) entry which is preliminary data.</text>
</comment>
<dbReference type="PANTHER" id="PTHR34106:SF5">
    <property type="entry name" value="GLYCOSIDASE"/>
    <property type="match status" value="1"/>
</dbReference>
<dbReference type="GO" id="GO:0016757">
    <property type="term" value="F:glycosyltransferase activity"/>
    <property type="evidence" value="ECO:0007669"/>
    <property type="project" value="UniProtKB-KW"/>
</dbReference>
<dbReference type="Proteomes" id="UP000598146">
    <property type="component" value="Unassembled WGS sequence"/>
</dbReference>
<comment type="similarity">
    <text evidence="3">Belongs to the glycosyl hydrolase 130 family.</text>
</comment>
<sequence>MTAPTYRFRRIGTIMSPDPDDPMEFWGAFNPTVGRTPDGRWHLLARVTAEGNVSRLRMVELVLDDGVPAGVRRGDVVMAPDEPWERGGGRGGIEDPRATWMETLGMYVLSYTAQGGAYGARPALAVSDDFRTWRRLGPLHFAYQPALEHDMNVFPNKDVVLFPEVVRAPDGRPSYAFLHRPMWDPHMDLPAGVTDPRHSIWVSFAPVDAVTADLAALTLLGQHRPVAEPCYPYESTKIGAGPPPIRVPEGWLLVHHGVSEHHDGGRVPRLDYAAGAMLLDADDVARVLYRTASPVLAPETTEETAGIDRHIVFPSGLACIGEVGYLFYGVSDRYIGVARLERGDGGSADPVWQPVEPVSSQSDGRAA</sequence>
<protein>
    <submittedName>
        <fullName evidence="5">Glycosidase</fullName>
    </submittedName>
</protein>
<reference evidence="5" key="1">
    <citation type="submission" date="2020-11" db="EMBL/GenBank/DDBJ databases">
        <title>Isolation and identification of active actinomycetes.</title>
        <authorList>
            <person name="Sun X."/>
        </authorList>
    </citation>
    <scope>NUCLEOTIDE SEQUENCE</scope>
    <source>
        <strain evidence="5">NEAU-A11</strain>
    </source>
</reference>
<dbReference type="Pfam" id="PF04041">
    <property type="entry name" value="Glyco_hydro_130"/>
    <property type="match status" value="1"/>
</dbReference>
<keyword evidence="1" id="KW-0328">Glycosyltransferase</keyword>
<dbReference type="GO" id="GO:0016798">
    <property type="term" value="F:hydrolase activity, acting on glycosyl bonds"/>
    <property type="evidence" value="ECO:0007669"/>
    <property type="project" value="UniProtKB-KW"/>
</dbReference>
<evidence type="ECO:0000256" key="2">
    <source>
        <dbReference type="ARBA" id="ARBA00022679"/>
    </source>
</evidence>
<evidence type="ECO:0000313" key="6">
    <source>
        <dbReference type="Proteomes" id="UP000598146"/>
    </source>
</evidence>
<feature type="compositionally biased region" description="Polar residues" evidence="4">
    <location>
        <begin position="358"/>
        <end position="367"/>
    </location>
</feature>
<gene>
    <name evidence="5" type="ORF">I4J89_30800</name>
</gene>
<dbReference type="InterPro" id="IPR023296">
    <property type="entry name" value="Glyco_hydro_beta-prop_sf"/>
</dbReference>
<evidence type="ECO:0000256" key="4">
    <source>
        <dbReference type="SAM" id="MobiDB-lite"/>
    </source>
</evidence>
<dbReference type="EMBL" id="JADQTO010000017">
    <property type="protein sequence ID" value="MBG0565847.1"/>
    <property type="molecule type" value="Genomic_DNA"/>
</dbReference>
<evidence type="ECO:0000256" key="1">
    <source>
        <dbReference type="ARBA" id="ARBA00022676"/>
    </source>
</evidence>
<dbReference type="SUPFAM" id="SSF75005">
    <property type="entry name" value="Arabinanase/levansucrase/invertase"/>
    <property type="match status" value="1"/>
</dbReference>
<proteinExistence type="inferred from homology"/>
<feature type="region of interest" description="Disordered" evidence="4">
    <location>
        <begin position="345"/>
        <end position="367"/>
    </location>
</feature>
<dbReference type="AlphaFoldDB" id="A0A931CDA1"/>
<keyword evidence="5" id="KW-0326">Glycosidase</keyword>
<keyword evidence="5" id="KW-0378">Hydrolase</keyword>
<name>A0A931CDA1_9ACTN</name>
<organism evidence="5 6">
    <name type="scientific">Actinoplanes aureus</name>
    <dbReference type="NCBI Taxonomy" id="2792083"/>
    <lineage>
        <taxon>Bacteria</taxon>
        <taxon>Bacillati</taxon>
        <taxon>Actinomycetota</taxon>
        <taxon>Actinomycetes</taxon>
        <taxon>Micromonosporales</taxon>
        <taxon>Micromonosporaceae</taxon>
        <taxon>Actinoplanes</taxon>
    </lineage>
</organism>
<dbReference type="PANTHER" id="PTHR34106">
    <property type="entry name" value="GLYCOSIDASE"/>
    <property type="match status" value="1"/>
</dbReference>
<evidence type="ECO:0000313" key="5">
    <source>
        <dbReference type="EMBL" id="MBG0565847.1"/>
    </source>
</evidence>
<evidence type="ECO:0000256" key="3">
    <source>
        <dbReference type="ARBA" id="ARBA00024356"/>
    </source>
</evidence>
<accession>A0A931CDA1</accession>
<keyword evidence="2" id="KW-0808">Transferase</keyword>
<dbReference type="RefSeq" id="WP_196417626.1">
    <property type="nucleotide sequence ID" value="NZ_JADQTO010000017.1"/>
</dbReference>
<dbReference type="InterPro" id="IPR007184">
    <property type="entry name" value="Mannoside_phosphorylase"/>
</dbReference>
<keyword evidence="6" id="KW-1185">Reference proteome</keyword>